<evidence type="ECO:0000313" key="7">
    <source>
        <dbReference type="EMBL" id="RHN53390.1"/>
    </source>
</evidence>
<evidence type="ECO:0000256" key="2">
    <source>
        <dbReference type="ARBA" id="ARBA00010801"/>
    </source>
</evidence>
<accession>G7K6F2</accession>
<feature type="compositionally biased region" description="Polar residues" evidence="4">
    <location>
        <begin position="114"/>
        <end position="126"/>
    </location>
</feature>
<evidence type="ECO:0000313" key="8">
    <source>
        <dbReference type="EnsemblPlants" id="AES93790"/>
    </source>
</evidence>
<keyword evidence="3" id="KW-0539">Nucleus</keyword>
<feature type="domain" description="GCF C-terminal" evidence="5">
    <location>
        <begin position="588"/>
        <end position="793"/>
    </location>
</feature>
<dbReference type="OrthoDB" id="429427at2759"/>
<reference evidence="6 9" key="2">
    <citation type="journal article" date="2014" name="BMC Genomics">
        <title>An improved genome release (version Mt4.0) for the model legume Medicago truncatula.</title>
        <authorList>
            <person name="Tang H."/>
            <person name="Krishnakumar V."/>
            <person name="Bidwell S."/>
            <person name="Rosen B."/>
            <person name="Chan A."/>
            <person name="Zhou S."/>
            <person name="Gentzbittel L."/>
            <person name="Childs K.L."/>
            <person name="Yandell M."/>
            <person name="Gundlach H."/>
            <person name="Mayer K.F."/>
            <person name="Schwartz D.C."/>
            <person name="Town C.D."/>
        </authorList>
    </citation>
    <scope>GENOME REANNOTATION</scope>
    <source>
        <strain evidence="8 9">cv. Jemalong A17</strain>
    </source>
</reference>
<feature type="region of interest" description="Disordered" evidence="4">
    <location>
        <begin position="514"/>
        <end position="563"/>
    </location>
</feature>
<dbReference type="Pfam" id="PF07842">
    <property type="entry name" value="GCFC"/>
    <property type="match status" value="1"/>
</dbReference>
<dbReference type="GO" id="GO:0000398">
    <property type="term" value="P:mRNA splicing, via spliceosome"/>
    <property type="evidence" value="ECO:0007669"/>
    <property type="project" value="InterPro"/>
</dbReference>
<dbReference type="PaxDb" id="3880-AES93790"/>
<dbReference type="OMA" id="MKNICLW"/>
<proteinExistence type="inferred from homology"/>
<dbReference type="InterPro" id="IPR022783">
    <property type="entry name" value="GCFC_dom"/>
</dbReference>
<dbReference type="AlphaFoldDB" id="G7K6F2"/>
<feature type="compositionally biased region" description="Low complexity" evidence="4">
    <location>
        <begin position="127"/>
        <end position="140"/>
    </location>
</feature>
<evidence type="ECO:0000313" key="9">
    <source>
        <dbReference type="Proteomes" id="UP000002051"/>
    </source>
</evidence>
<comment type="subcellular location">
    <subcellularLocation>
        <location evidence="1">Nucleus</location>
    </subcellularLocation>
</comment>
<evidence type="ECO:0000256" key="3">
    <source>
        <dbReference type="ARBA" id="ARBA00023242"/>
    </source>
</evidence>
<protein>
    <submittedName>
        <fullName evidence="6">GC-rich sequence DNA-binding factor, putative</fullName>
    </submittedName>
    <submittedName>
        <fullName evidence="7">Putative GC-rich sequence DNA-binding factor</fullName>
    </submittedName>
</protein>
<dbReference type="KEGG" id="mtr:11437418"/>
<feature type="compositionally biased region" description="Basic and acidic residues" evidence="4">
    <location>
        <begin position="528"/>
        <end position="547"/>
    </location>
</feature>
<comment type="similarity">
    <text evidence="2">Belongs to the GCF family.</text>
</comment>
<dbReference type="PANTHER" id="PTHR12214:SF0">
    <property type="entry name" value="LD29489P"/>
    <property type="match status" value="1"/>
</dbReference>
<feature type="region of interest" description="Disordered" evidence="4">
    <location>
        <begin position="1"/>
        <end position="140"/>
    </location>
</feature>
<organism evidence="6 9">
    <name type="scientific">Medicago truncatula</name>
    <name type="common">Barrel medic</name>
    <name type="synonym">Medicago tribuloides</name>
    <dbReference type="NCBI Taxonomy" id="3880"/>
    <lineage>
        <taxon>Eukaryota</taxon>
        <taxon>Viridiplantae</taxon>
        <taxon>Streptophyta</taxon>
        <taxon>Embryophyta</taxon>
        <taxon>Tracheophyta</taxon>
        <taxon>Spermatophyta</taxon>
        <taxon>Magnoliopsida</taxon>
        <taxon>eudicotyledons</taxon>
        <taxon>Gunneridae</taxon>
        <taxon>Pentapetalae</taxon>
        <taxon>rosids</taxon>
        <taxon>fabids</taxon>
        <taxon>Fabales</taxon>
        <taxon>Fabaceae</taxon>
        <taxon>Papilionoideae</taxon>
        <taxon>50 kb inversion clade</taxon>
        <taxon>NPAAA clade</taxon>
        <taxon>Hologalegina</taxon>
        <taxon>IRL clade</taxon>
        <taxon>Trifolieae</taxon>
        <taxon>Medicago</taxon>
    </lineage>
</organism>
<reference evidence="8" key="3">
    <citation type="submission" date="2015-04" db="UniProtKB">
        <authorList>
            <consortium name="EnsemblPlants"/>
        </authorList>
    </citation>
    <scope>IDENTIFICATION</scope>
    <source>
        <strain evidence="8">cv. Jemalong A17</strain>
    </source>
</reference>
<keyword evidence="6" id="KW-0238">DNA-binding</keyword>
<evidence type="ECO:0000259" key="5">
    <source>
        <dbReference type="Pfam" id="PF07842"/>
    </source>
</evidence>
<dbReference type="Proteomes" id="UP000265566">
    <property type="component" value="Chromosome 5"/>
</dbReference>
<dbReference type="EMBL" id="PSQE01000005">
    <property type="protein sequence ID" value="RHN53390.1"/>
    <property type="molecule type" value="Genomic_DNA"/>
</dbReference>
<dbReference type="Proteomes" id="UP000002051">
    <property type="component" value="Chromosome 5"/>
</dbReference>
<dbReference type="GO" id="GO:0003677">
    <property type="term" value="F:DNA binding"/>
    <property type="evidence" value="ECO:0007669"/>
    <property type="project" value="UniProtKB-KW"/>
</dbReference>
<feature type="compositionally biased region" description="Basic residues" evidence="4">
    <location>
        <begin position="58"/>
        <end position="68"/>
    </location>
</feature>
<dbReference type="eggNOG" id="KOG2136">
    <property type="taxonomic scope" value="Eukaryota"/>
</dbReference>
<dbReference type="STRING" id="3880.G7K6F2"/>
<evidence type="ECO:0000313" key="6">
    <source>
        <dbReference type="EMBL" id="AES93790.1"/>
    </source>
</evidence>
<dbReference type="EMBL" id="CM001221">
    <property type="protein sequence ID" value="AES93790.1"/>
    <property type="molecule type" value="Genomic_DNA"/>
</dbReference>
<reference evidence="7" key="4">
    <citation type="journal article" date="2018" name="Nat. Plants">
        <title>Whole-genome landscape of Medicago truncatula symbiotic genes.</title>
        <authorList>
            <person name="Pecrix Y."/>
            <person name="Gamas P."/>
            <person name="Carrere S."/>
        </authorList>
    </citation>
    <scope>NUCLEOTIDE SEQUENCE</scope>
    <source>
        <tissue evidence="7">Leaves</tissue>
    </source>
</reference>
<gene>
    <name evidence="8" type="primary">11437418</name>
    <name evidence="6" type="ordered locus">MTR_5g007520</name>
    <name evidence="7" type="ORF">MtrunA17_Chr5g0395361</name>
</gene>
<evidence type="ECO:0000256" key="1">
    <source>
        <dbReference type="ARBA" id="ARBA00004123"/>
    </source>
</evidence>
<dbReference type="GO" id="GO:0005634">
    <property type="term" value="C:nucleus"/>
    <property type="evidence" value="ECO:0000318"/>
    <property type="project" value="GO_Central"/>
</dbReference>
<dbReference type="EnsemblPlants" id="AES93790">
    <property type="protein sequence ID" value="AES93790"/>
    <property type="gene ID" value="MTR_5g007520"/>
</dbReference>
<keyword evidence="9" id="KW-1185">Reference proteome</keyword>
<dbReference type="PANTHER" id="PTHR12214">
    <property type="entry name" value="GC-RICH SEQUENCE DNA-BINDING FACTOR"/>
    <property type="match status" value="1"/>
</dbReference>
<reference evidence="6 9" key="1">
    <citation type="journal article" date="2011" name="Nature">
        <title>The Medicago genome provides insight into the evolution of rhizobial symbioses.</title>
        <authorList>
            <person name="Young N.D."/>
            <person name="Debelle F."/>
            <person name="Oldroyd G.E."/>
            <person name="Geurts R."/>
            <person name="Cannon S.B."/>
            <person name="Udvardi M.K."/>
            <person name="Benedito V.A."/>
            <person name="Mayer K.F."/>
            <person name="Gouzy J."/>
            <person name="Schoof H."/>
            <person name="Van de Peer Y."/>
            <person name="Proost S."/>
            <person name="Cook D.R."/>
            <person name="Meyers B.C."/>
            <person name="Spannagl M."/>
            <person name="Cheung F."/>
            <person name="De Mita S."/>
            <person name="Krishnakumar V."/>
            <person name="Gundlach H."/>
            <person name="Zhou S."/>
            <person name="Mudge J."/>
            <person name="Bharti A.K."/>
            <person name="Murray J.D."/>
            <person name="Naoumkina M.A."/>
            <person name="Rosen B."/>
            <person name="Silverstein K.A."/>
            <person name="Tang H."/>
            <person name="Rombauts S."/>
            <person name="Zhao P.X."/>
            <person name="Zhou P."/>
            <person name="Barbe V."/>
            <person name="Bardou P."/>
            <person name="Bechner M."/>
            <person name="Bellec A."/>
            <person name="Berger A."/>
            <person name="Berges H."/>
            <person name="Bidwell S."/>
            <person name="Bisseling T."/>
            <person name="Choisne N."/>
            <person name="Couloux A."/>
            <person name="Denny R."/>
            <person name="Deshpande S."/>
            <person name="Dai X."/>
            <person name="Doyle J.J."/>
            <person name="Dudez A.M."/>
            <person name="Farmer A.D."/>
            <person name="Fouteau S."/>
            <person name="Franken C."/>
            <person name="Gibelin C."/>
            <person name="Gish J."/>
            <person name="Goldstein S."/>
            <person name="Gonzalez A.J."/>
            <person name="Green P.J."/>
            <person name="Hallab A."/>
            <person name="Hartog M."/>
            <person name="Hua A."/>
            <person name="Humphray S.J."/>
            <person name="Jeong D.H."/>
            <person name="Jing Y."/>
            <person name="Jocker A."/>
            <person name="Kenton S.M."/>
            <person name="Kim D.J."/>
            <person name="Klee K."/>
            <person name="Lai H."/>
            <person name="Lang C."/>
            <person name="Lin S."/>
            <person name="Macmil S.L."/>
            <person name="Magdelenat G."/>
            <person name="Matthews L."/>
            <person name="McCorrison J."/>
            <person name="Monaghan E.L."/>
            <person name="Mun J.H."/>
            <person name="Najar F.Z."/>
            <person name="Nicholson C."/>
            <person name="Noirot C."/>
            <person name="O'Bleness M."/>
            <person name="Paule C.R."/>
            <person name="Poulain J."/>
            <person name="Prion F."/>
            <person name="Qin B."/>
            <person name="Qu C."/>
            <person name="Retzel E.F."/>
            <person name="Riddle C."/>
            <person name="Sallet E."/>
            <person name="Samain S."/>
            <person name="Samson N."/>
            <person name="Sanders I."/>
            <person name="Saurat O."/>
            <person name="Scarpelli C."/>
            <person name="Schiex T."/>
            <person name="Segurens B."/>
            <person name="Severin A.J."/>
            <person name="Sherrier D.J."/>
            <person name="Shi R."/>
            <person name="Sims S."/>
            <person name="Singer S.R."/>
            <person name="Sinharoy S."/>
            <person name="Sterck L."/>
            <person name="Viollet A."/>
            <person name="Wang B.B."/>
            <person name="Wang K."/>
            <person name="Wang M."/>
            <person name="Wang X."/>
            <person name="Warfsmann J."/>
            <person name="Weissenbach J."/>
            <person name="White D.D."/>
            <person name="White J.D."/>
            <person name="Wiley G.B."/>
            <person name="Wincker P."/>
            <person name="Xing Y."/>
            <person name="Yang L."/>
            <person name="Yao Z."/>
            <person name="Ying F."/>
            <person name="Zhai J."/>
            <person name="Zhou L."/>
            <person name="Zuber A."/>
            <person name="Denarie J."/>
            <person name="Dixon R.A."/>
            <person name="May G.D."/>
            <person name="Schwartz D.C."/>
            <person name="Rogers J."/>
            <person name="Quetier F."/>
            <person name="Town C.D."/>
            <person name="Roe B.A."/>
        </authorList>
    </citation>
    <scope>NUCLEOTIDE SEQUENCE [LARGE SCALE GENOMIC DNA]</scope>
    <source>
        <strain evidence="6">A17</strain>
        <strain evidence="8 9">cv. Jemalong A17</strain>
    </source>
</reference>
<dbReference type="HOGENOM" id="CLU_011441_0_0_1"/>
<dbReference type="InterPro" id="IPR012890">
    <property type="entry name" value="GCFC2-like"/>
</dbReference>
<dbReference type="Gramene" id="rna28292">
    <property type="protein sequence ID" value="RHN53390.1"/>
    <property type="gene ID" value="gene28292"/>
</dbReference>
<feature type="region of interest" description="Disordered" evidence="4">
    <location>
        <begin position="202"/>
        <end position="222"/>
    </location>
</feature>
<name>G7K6F2_MEDTR</name>
<sequence length="892" mass="99265">MSSAKSRNFRRRTDTNSDDDTPTTVPSKPSAPKPKKPPKLLSFADDEIDADNETPRPRSSKPHHHRPKPSSSSSHKITTHKNRITSHSPSPSPSNVQPQAGTYTLEALRELQKNTRTLVTPTTASRPISSEPKPSSEPVIVLKGLLKPVTSEPESDSEENGEFEAKFASVGIKNGKDSFFPGEEDIKAAKAKRERMRKAGAAAPDYISLDGGSNHGAAEGLSDEEPEYRGRIAMFGGKKGDGEKKGVFEVADERFDDVVVDEEDGLWEEEQFKKGLGKRRDEGSARVGGGGEVPVVQAAQQPNFVGPSVANVYGAVPNVVAAASANTSIGGAIPATPVLDVISISQQAEIAKKAMLDNIRRLKESHGRTMSSLNKTDENLSASLLKITDLESSLVVADEKYRFMQKLRNYISNICDFLQHKAYYIEELEDQMKKLHEDRASAIFEKRATNNDDEMVEVEAAVKAAMLVLSRKGDNVEAARSAAQDAFAAVRKQRDFPVQLDEFGRDLNLEKRKQMKVMAEARQRRRSKAFDSKKSASMEIDDHKVEGESSTDESDSESQAYQSQRDLVLQAADEIFSDASEEYSQLSLVKTRMEEWKREYSSSYNEAYISLSLPLIFSPYVRLELLRWDPLHKGLDFQDMKWYKLLFTYGLPEDGKDFVHDDGDADLELVPNLVEKVALPILHYEVSHCWDMLSQQETMNAIAATKLIVQHVSRESEALAGLLVSIRTRLADAVANLTVPTWSPLVLAAVPDAAKIAAYRFGVSVRLLRNICLWKDIFAMSVLEKLALDELLYAKVLPHFRSISENVQDAITRTERIIDSLSGVWAGPSVTGDKSRKLQPLVAYVLSLGRILERRNVPESDLARRLKKILVDLNEYDHARTMARTFHLKEAL</sequence>
<evidence type="ECO:0000256" key="4">
    <source>
        <dbReference type="SAM" id="MobiDB-lite"/>
    </source>
</evidence>